<evidence type="ECO:0000256" key="1">
    <source>
        <dbReference type="SAM" id="Phobius"/>
    </source>
</evidence>
<feature type="transmembrane region" description="Helical" evidence="1">
    <location>
        <begin position="225"/>
        <end position="246"/>
    </location>
</feature>
<name>A0A2A4B9N2_9SPHN</name>
<gene>
    <name evidence="3" type="ORF">COC42_08675</name>
</gene>
<evidence type="ECO:0000259" key="2">
    <source>
        <dbReference type="Pfam" id="PF01757"/>
    </source>
</evidence>
<evidence type="ECO:0000313" key="3">
    <source>
        <dbReference type="EMBL" id="PCD04334.1"/>
    </source>
</evidence>
<dbReference type="PANTHER" id="PTHR23028:SF53">
    <property type="entry name" value="ACYL_TRANSF_3 DOMAIN-CONTAINING PROTEIN"/>
    <property type="match status" value="1"/>
</dbReference>
<feature type="transmembrane region" description="Helical" evidence="1">
    <location>
        <begin position="169"/>
        <end position="188"/>
    </location>
</feature>
<dbReference type="OrthoDB" id="9807745at2"/>
<protein>
    <recommendedName>
        <fullName evidence="2">Acyltransferase 3 domain-containing protein</fullName>
    </recommendedName>
</protein>
<evidence type="ECO:0000313" key="4">
    <source>
        <dbReference type="Proteomes" id="UP000218366"/>
    </source>
</evidence>
<dbReference type="AlphaFoldDB" id="A0A2A4B9N2"/>
<proteinExistence type="predicted"/>
<feature type="domain" description="Acyltransferase 3" evidence="2">
    <location>
        <begin position="12"/>
        <end position="335"/>
    </location>
</feature>
<dbReference type="GO" id="GO:0016747">
    <property type="term" value="F:acyltransferase activity, transferring groups other than amino-acyl groups"/>
    <property type="evidence" value="ECO:0007669"/>
    <property type="project" value="InterPro"/>
</dbReference>
<feature type="transmembrane region" description="Helical" evidence="1">
    <location>
        <begin position="96"/>
        <end position="118"/>
    </location>
</feature>
<keyword evidence="1" id="KW-1133">Transmembrane helix</keyword>
<dbReference type="InterPro" id="IPR050879">
    <property type="entry name" value="Acyltransferase_3"/>
</dbReference>
<feature type="transmembrane region" description="Helical" evidence="1">
    <location>
        <begin position="313"/>
        <end position="335"/>
    </location>
</feature>
<dbReference type="Pfam" id="PF01757">
    <property type="entry name" value="Acyl_transf_3"/>
    <property type="match status" value="1"/>
</dbReference>
<dbReference type="InterPro" id="IPR002656">
    <property type="entry name" value="Acyl_transf_3_dom"/>
</dbReference>
<feature type="transmembrane region" description="Helical" evidence="1">
    <location>
        <begin position="194"/>
        <end position="213"/>
    </location>
</feature>
<dbReference type="GO" id="GO:0016020">
    <property type="term" value="C:membrane"/>
    <property type="evidence" value="ECO:0007669"/>
    <property type="project" value="TreeGrafter"/>
</dbReference>
<keyword evidence="4" id="KW-1185">Reference proteome</keyword>
<dbReference type="PANTHER" id="PTHR23028">
    <property type="entry name" value="ACETYLTRANSFERASE"/>
    <property type="match status" value="1"/>
</dbReference>
<reference evidence="3 4" key="1">
    <citation type="submission" date="2017-09" db="EMBL/GenBank/DDBJ databases">
        <title>Sphingomonas spermidinifaciens 9NM-10, whole genome shotgun sequence.</title>
        <authorList>
            <person name="Feng G."/>
            <person name="Zhu H."/>
        </authorList>
    </citation>
    <scope>NUCLEOTIDE SEQUENCE [LARGE SCALE GENOMIC DNA]</scope>
    <source>
        <strain evidence="3 4">9NM-10</strain>
    </source>
</reference>
<comment type="caution">
    <text evidence="3">The sequence shown here is derived from an EMBL/GenBank/DDBJ whole genome shotgun (WGS) entry which is preliminary data.</text>
</comment>
<keyword evidence="1" id="KW-0472">Membrane</keyword>
<dbReference type="GO" id="GO:0009103">
    <property type="term" value="P:lipopolysaccharide biosynthetic process"/>
    <property type="evidence" value="ECO:0007669"/>
    <property type="project" value="TreeGrafter"/>
</dbReference>
<sequence length="379" mass="41924">MRPVARQRLDHIDGLRGIAAQMVVFGHWAEYVGHVVPNPALHAGLTALFREGFNTGRLGVVAFFCISGFVIPFSFSGTHPLRSFIVSRIFRLYPAYWVSIAAAALLFPLIAGIHFDALQVAANLTMVQPLLRQPDMLGVYWTLFIELIFYGICFLAFAGRLLHSARFNLAMMAGFLGLALLIGLYRWLHPTSGLPVGLPTYLAAMHFGTLARLALIERDRLAARLFWPAAAMLAICVTVANTLAYLYARNELVGWMAANTGYLAGLALFLGCAARGWFRGRFLAWLGLLSYSVYLFHPIFMQLNVALWPTMDWRAGIALLTPLIFVGSLVVAWAVQRFVEAPAVRAGRAINRRFDALHVRRRPAEASEPLPEASPMHGG</sequence>
<keyword evidence="1" id="KW-0812">Transmembrane</keyword>
<feature type="transmembrane region" description="Helical" evidence="1">
    <location>
        <begin position="282"/>
        <end position="301"/>
    </location>
</feature>
<dbReference type="EMBL" id="NWMW01000001">
    <property type="protein sequence ID" value="PCD04334.1"/>
    <property type="molecule type" value="Genomic_DNA"/>
</dbReference>
<accession>A0A2A4B9N2</accession>
<dbReference type="Proteomes" id="UP000218366">
    <property type="component" value="Unassembled WGS sequence"/>
</dbReference>
<organism evidence="3 4">
    <name type="scientific">Sphingomonas spermidinifaciens</name>
    <dbReference type="NCBI Taxonomy" id="1141889"/>
    <lineage>
        <taxon>Bacteria</taxon>
        <taxon>Pseudomonadati</taxon>
        <taxon>Pseudomonadota</taxon>
        <taxon>Alphaproteobacteria</taxon>
        <taxon>Sphingomonadales</taxon>
        <taxon>Sphingomonadaceae</taxon>
        <taxon>Sphingomonas</taxon>
    </lineage>
</organism>
<feature type="transmembrane region" description="Helical" evidence="1">
    <location>
        <begin position="252"/>
        <end position="270"/>
    </location>
</feature>
<feature type="transmembrane region" description="Helical" evidence="1">
    <location>
        <begin position="58"/>
        <end position="75"/>
    </location>
</feature>
<feature type="transmembrane region" description="Helical" evidence="1">
    <location>
        <begin position="138"/>
        <end position="157"/>
    </location>
</feature>